<protein>
    <submittedName>
        <fullName evidence="2">Uncharacterized protein</fullName>
    </submittedName>
</protein>
<dbReference type="AlphaFoldDB" id="A0A0V1F2D6"/>
<reference evidence="2 3" key="1">
    <citation type="submission" date="2015-01" db="EMBL/GenBank/DDBJ databases">
        <title>Evolution of Trichinella species and genotypes.</title>
        <authorList>
            <person name="Korhonen P.K."/>
            <person name="Edoardo P."/>
            <person name="Giuseppe L.R."/>
            <person name="Gasser R.B."/>
        </authorList>
    </citation>
    <scope>NUCLEOTIDE SEQUENCE [LARGE SCALE GENOMIC DNA]</scope>
    <source>
        <strain evidence="2">ISS470</strain>
    </source>
</reference>
<accession>A0A0V1F2D6</accession>
<gene>
    <name evidence="2" type="ORF">T4D_7671</name>
</gene>
<keyword evidence="3" id="KW-1185">Reference proteome</keyword>
<evidence type="ECO:0000313" key="3">
    <source>
        <dbReference type="Proteomes" id="UP000054995"/>
    </source>
</evidence>
<organism evidence="2 3">
    <name type="scientific">Trichinella pseudospiralis</name>
    <name type="common">Parasitic roundworm</name>
    <dbReference type="NCBI Taxonomy" id="6337"/>
    <lineage>
        <taxon>Eukaryota</taxon>
        <taxon>Metazoa</taxon>
        <taxon>Ecdysozoa</taxon>
        <taxon>Nematoda</taxon>
        <taxon>Enoplea</taxon>
        <taxon>Dorylaimia</taxon>
        <taxon>Trichinellida</taxon>
        <taxon>Trichinellidae</taxon>
        <taxon>Trichinella</taxon>
    </lineage>
</organism>
<comment type="caution">
    <text evidence="2">The sequence shown here is derived from an EMBL/GenBank/DDBJ whole genome shotgun (WGS) entry which is preliminary data.</text>
</comment>
<evidence type="ECO:0000256" key="1">
    <source>
        <dbReference type="SAM" id="MobiDB-lite"/>
    </source>
</evidence>
<proteinExistence type="predicted"/>
<feature type="region of interest" description="Disordered" evidence="1">
    <location>
        <begin position="1"/>
        <end position="44"/>
    </location>
</feature>
<dbReference type="Proteomes" id="UP000054995">
    <property type="component" value="Unassembled WGS sequence"/>
</dbReference>
<sequence length="44" mass="4832">MFKMKRIESAESSSLLFKESTLPTGPGDGRYLADQVSRNALRGS</sequence>
<evidence type="ECO:0000313" key="2">
    <source>
        <dbReference type="EMBL" id="KRY80362.1"/>
    </source>
</evidence>
<dbReference type="EMBL" id="JYDT01000565">
    <property type="protein sequence ID" value="KRY80362.1"/>
    <property type="molecule type" value="Genomic_DNA"/>
</dbReference>
<name>A0A0V1F2D6_TRIPS</name>